<dbReference type="EMBL" id="JAAAUQ010000041">
    <property type="protein sequence ID" value="KAF9156012.1"/>
    <property type="molecule type" value="Genomic_DNA"/>
</dbReference>
<feature type="compositionally biased region" description="Pro residues" evidence="1">
    <location>
        <begin position="330"/>
        <end position="349"/>
    </location>
</feature>
<comment type="caution">
    <text evidence="3">The sequence shown here is derived from an EMBL/GenBank/DDBJ whole genome shotgun (WGS) entry which is preliminary data.</text>
</comment>
<dbReference type="AlphaFoldDB" id="A0A9P5S8E0"/>
<gene>
    <name evidence="3" type="ORF">BG015_007690</name>
</gene>
<feature type="non-terminal residue" evidence="3">
    <location>
        <position position="363"/>
    </location>
</feature>
<proteinExistence type="predicted"/>
<keyword evidence="2" id="KW-0732">Signal</keyword>
<feature type="signal peptide" evidence="2">
    <location>
        <begin position="1"/>
        <end position="25"/>
    </location>
</feature>
<sequence length="363" mass="38612">MDIQKNKAAMASFIASILLAAPTMAQVYIPNIGDVQSRWHPEPPPVLQKPCIVIDKVKNITYMIGYDAQGTLVFYAIEQSMCSANWSSIPWISLPYPGGGKPYYTEQCFLTSTNHFAVQYLGGIAIWDHWGRTWSYRNIPCTLTYPNNAALVYQNQQATIDDILINWVDAKGTGHLTGVQLLNDSVNACNELSTPNVPNDMTVAGAPNNGQTYFLFGPKKSCYYTITAAGTASQNPVETTSECNPLPALDIREPRTVNYGGAIWIFGKNNDGLGVWSVNATGSPPYTIIPRSQGAPVNGNYTVADCGTGIIVYGGCAKPDGCSTNLKPGEPLPPTTPTPPTVIYVPPPGGNNGGGGGGGNGGG</sequence>
<feature type="compositionally biased region" description="Gly residues" evidence="1">
    <location>
        <begin position="350"/>
        <end position="363"/>
    </location>
</feature>
<evidence type="ECO:0000313" key="4">
    <source>
        <dbReference type="Proteomes" id="UP000748756"/>
    </source>
</evidence>
<keyword evidence="4" id="KW-1185">Reference proteome</keyword>
<evidence type="ECO:0000256" key="2">
    <source>
        <dbReference type="SAM" id="SignalP"/>
    </source>
</evidence>
<protein>
    <submittedName>
        <fullName evidence="3">Uncharacterized protein</fullName>
    </submittedName>
</protein>
<name>A0A9P5S8E0_9FUNG</name>
<dbReference type="Proteomes" id="UP000748756">
    <property type="component" value="Unassembled WGS sequence"/>
</dbReference>
<evidence type="ECO:0000256" key="1">
    <source>
        <dbReference type="SAM" id="MobiDB-lite"/>
    </source>
</evidence>
<dbReference type="OrthoDB" id="2394139at2759"/>
<organism evidence="3 4">
    <name type="scientific">Linnemannia schmuckeri</name>
    <dbReference type="NCBI Taxonomy" id="64567"/>
    <lineage>
        <taxon>Eukaryota</taxon>
        <taxon>Fungi</taxon>
        <taxon>Fungi incertae sedis</taxon>
        <taxon>Mucoromycota</taxon>
        <taxon>Mortierellomycotina</taxon>
        <taxon>Mortierellomycetes</taxon>
        <taxon>Mortierellales</taxon>
        <taxon>Mortierellaceae</taxon>
        <taxon>Linnemannia</taxon>
    </lineage>
</organism>
<feature type="region of interest" description="Disordered" evidence="1">
    <location>
        <begin position="327"/>
        <end position="363"/>
    </location>
</feature>
<evidence type="ECO:0000313" key="3">
    <source>
        <dbReference type="EMBL" id="KAF9156012.1"/>
    </source>
</evidence>
<reference evidence="3" key="1">
    <citation type="journal article" date="2020" name="Fungal Divers.">
        <title>Resolving the Mortierellaceae phylogeny through synthesis of multi-gene phylogenetics and phylogenomics.</title>
        <authorList>
            <person name="Vandepol N."/>
            <person name="Liber J."/>
            <person name="Desiro A."/>
            <person name="Na H."/>
            <person name="Kennedy M."/>
            <person name="Barry K."/>
            <person name="Grigoriev I.V."/>
            <person name="Miller A.N."/>
            <person name="O'Donnell K."/>
            <person name="Stajich J.E."/>
            <person name="Bonito G."/>
        </authorList>
    </citation>
    <scope>NUCLEOTIDE SEQUENCE</scope>
    <source>
        <strain evidence="3">NRRL 6426</strain>
    </source>
</reference>
<accession>A0A9P5S8E0</accession>
<feature type="chain" id="PRO_5040460590" evidence="2">
    <location>
        <begin position="26"/>
        <end position="363"/>
    </location>
</feature>